<comment type="caution">
    <text evidence="1">The sequence shown here is derived from an EMBL/GenBank/DDBJ whole genome shotgun (WGS) entry which is preliminary data.</text>
</comment>
<proteinExistence type="predicted"/>
<dbReference type="EMBL" id="LLXJ01006409">
    <property type="protein sequence ID" value="PKB94237.1"/>
    <property type="molecule type" value="Genomic_DNA"/>
</dbReference>
<sequence>MEEPYYYQEVYKLYNSLNLDKINMNPANVDIIGGIVSYNSFSLNGVIVGNANLSVGIDCQCQVCKLDKSETPETAHKRA</sequence>
<dbReference type="Proteomes" id="UP000232722">
    <property type="component" value="Unassembled WGS sequence"/>
</dbReference>
<protein>
    <submittedName>
        <fullName evidence="1">Uncharacterized protein</fullName>
    </submittedName>
</protein>
<dbReference type="AlphaFoldDB" id="A0A2N0NI39"/>
<accession>A0A2N0NI39</accession>
<evidence type="ECO:0000313" key="1">
    <source>
        <dbReference type="EMBL" id="PKB94237.1"/>
    </source>
</evidence>
<gene>
    <name evidence="1" type="ORF">RhiirA5_439243</name>
</gene>
<reference evidence="1 2" key="2">
    <citation type="submission" date="2017-09" db="EMBL/GenBank/DDBJ databases">
        <title>Extensive intraspecific genome diversity in a model arbuscular mycorrhizal fungus.</title>
        <authorList>
            <person name="Chen E.C."/>
            <person name="Morin E."/>
            <person name="Beaudet D."/>
            <person name="Noel J."/>
            <person name="Ndikumana S."/>
            <person name="Charron P."/>
            <person name="St-Onge C."/>
            <person name="Giorgi J."/>
            <person name="Grigoriev I.V."/>
            <person name="Roux C."/>
            <person name="Martin F.M."/>
            <person name="Corradi N."/>
        </authorList>
    </citation>
    <scope>NUCLEOTIDE SEQUENCE [LARGE SCALE GENOMIC DNA]</scope>
    <source>
        <strain evidence="1 2">A5</strain>
    </source>
</reference>
<reference evidence="1 2" key="1">
    <citation type="submission" date="2016-04" db="EMBL/GenBank/DDBJ databases">
        <title>Genome analyses suggest a sexual origin of heterokaryosis in a supposedly ancient asexual fungus.</title>
        <authorList>
            <person name="Ropars J."/>
            <person name="Sedzielewska K."/>
            <person name="Noel J."/>
            <person name="Charron P."/>
            <person name="Farinelli L."/>
            <person name="Marton T."/>
            <person name="Kruger M."/>
            <person name="Pelin A."/>
            <person name="Brachmann A."/>
            <person name="Corradi N."/>
        </authorList>
    </citation>
    <scope>NUCLEOTIDE SEQUENCE [LARGE SCALE GENOMIC DNA]</scope>
    <source>
        <strain evidence="1 2">A5</strain>
    </source>
</reference>
<organism evidence="1 2">
    <name type="scientific">Rhizophagus irregularis</name>
    <dbReference type="NCBI Taxonomy" id="588596"/>
    <lineage>
        <taxon>Eukaryota</taxon>
        <taxon>Fungi</taxon>
        <taxon>Fungi incertae sedis</taxon>
        <taxon>Mucoromycota</taxon>
        <taxon>Glomeromycotina</taxon>
        <taxon>Glomeromycetes</taxon>
        <taxon>Glomerales</taxon>
        <taxon>Glomeraceae</taxon>
        <taxon>Rhizophagus</taxon>
    </lineage>
</organism>
<name>A0A2N0NI39_9GLOM</name>
<evidence type="ECO:0000313" key="2">
    <source>
        <dbReference type="Proteomes" id="UP000232722"/>
    </source>
</evidence>